<dbReference type="EMBL" id="QTSX02001063">
    <property type="protein sequence ID" value="KAJ9083255.1"/>
    <property type="molecule type" value="Genomic_DNA"/>
</dbReference>
<organism evidence="1 2">
    <name type="scientific">Entomophthora muscae</name>
    <dbReference type="NCBI Taxonomy" id="34485"/>
    <lineage>
        <taxon>Eukaryota</taxon>
        <taxon>Fungi</taxon>
        <taxon>Fungi incertae sedis</taxon>
        <taxon>Zoopagomycota</taxon>
        <taxon>Entomophthoromycotina</taxon>
        <taxon>Entomophthoromycetes</taxon>
        <taxon>Entomophthorales</taxon>
        <taxon>Entomophthoraceae</taxon>
        <taxon>Entomophthora</taxon>
    </lineage>
</organism>
<evidence type="ECO:0000313" key="1">
    <source>
        <dbReference type="EMBL" id="KAJ9083255.1"/>
    </source>
</evidence>
<accession>A0ACC2U8W4</accession>
<reference evidence="1" key="1">
    <citation type="submission" date="2022-04" db="EMBL/GenBank/DDBJ databases">
        <title>Genome of the entomopathogenic fungus Entomophthora muscae.</title>
        <authorList>
            <person name="Elya C."/>
            <person name="Lovett B.R."/>
            <person name="Lee E."/>
            <person name="Macias A.M."/>
            <person name="Hajek A.E."/>
            <person name="De Bivort B.L."/>
            <person name="Kasson M.T."/>
            <person name="De Fine Licht H.H."/>
            <person name="Stajich J.E."/>
        </authorList>
    </citation>
    <scope>NUCLEOTIDE SEQUENCE</scope>
    <source>
        <strain evidence="1">Berkeley</strain>
    </source>
</reference>
<gene>
    <name evidence="1" type="ORF">DSO57_1036507</name>
</gene>
<sequence>MPLLSISSINTSFFLGQRRIPDSAYSFTLSLTIPPSAGPFRLYRSTSGSAQTTTVRLSASGPALLPCKYPATGKSPLPCQRNAPGPGALSGLIEGAGCPTTRPSPDQDHPSQGLSWGYSARSPTQTSAVSRQIKIWPSFRDPAGKGVPTPWLYPGTKLTPWLGVAGSYPLRDFHRPIVSLHDLPHLSPGVIPTPIPSGR</sequence>
<proteinExistence type="predicted"/>
<keyword evidence="2" id="KW-1185">Reference proteome</keyword>
<evidence type="ECO:0000313" key="2">
    <source>
        <dbReference type="Proteomes" id="UP001165960"/>
    </source>
</evidence>
<comment type="caution">
    <text evidence="1">The sequence shown here is derived from an EMBL/GenBank/DDBJ whole genome shotgun (WGS) entry which is preliminary data.</text>
</comment>
<dbReference type="Proteomes" id="UP001165960">
    <property type="component" value="Unassembled WGS sequence"/>
</dbReference>
<name>A0ACC2U8W4_9FUNG</name>
<protein>
    <submittedName>
        <fullName evidence="1">Uncharacterized protein</fullName>
    </submittedName>
</protein>